<reference evidence="15" key="1">
    <citation type="submission" date="2021-02" db="EMBL/GenBank/DDBJ databases">
        <authorList>
            <person name="Nowell W R."/>
        </authorList>
    </citation>
    <scope>NUCLEOTIDE SEQUENCE</scope>
</reference>
<comment type="subcellular location">
    <subcellularLocation>
        <location evidence="1">Membrane</location>
        <topology evidence="1">Multi-pass membrane protein</topology>
    </subcellularLocation>
</comment>
<feature type="transmembrane region" description="Helical" evidence="12">
    <location>
        <begin position="209"/>
        <end position="229"/>
    </location>
</feature>
<evidence type="ECO:0000256" key="5">
    <source>
        <dbReference type="ARBA" id="ARBA00022737"/>
    </source>
</evidence>
<keyword evidence="3" id="KW-0813">Transport</keyword>
<keyword evidence="9 12" id="KW-1133">Transmembrane helix</keyword>
<evidence type="ECO:0000256" key="10">
    <source>
        <dbReference type="ARBA" id="ARBA00023136"/>
    </source>
</evidence>
<dbReference type="Gene3D" id="3.40.50.300">
    <property type="entry name" value="P-loop containing nucleotide triphosphate hydrolases"/>
    <property type="match status" value="1"/>
</dbReference>
<dbReference type="SUPFAM" id="SSF52540">
    <property type="entry name" value="P-loop containing nucleoside triphosphate hydrolases"/>
    <property type="match status" value="1"/>
</dbReference>
<keyword evidence="8" id="KW-1278">Translocase</keyword>
<keyword evidence="6" id="KW-0547">Nucleotide-binding</keyword>
<accession>A0A815WFB7</accession>
<keyword evidence="4 12" id="KW-0812">Transmembrane</keyword>
<feature type="transmembrane region" description="Helical" evidence="12">
    <location>
        <begin position="59"/>
        <end position="83"/>
    </location>
</feature>
<feature type="domain" description="ABC transporter" evidence="13">
    <location>
        <begin position="385"/>
        <end position="624"/>
    </location>
</feature>
<dbReference type="PROSITE" id="PS50893">
    <property type="entry name" value="ABC_TRANSPORTER_2"/>
    <property type="match status" value="1"/>
</dbReference>
<evidence type="ECO:0000256" key="3">
    <source>
        <dbReference type="ARBA" id="ARBA00022448"/>
    </source>
</evidence>
<evidence type="ECO:0000259" key="14">
    <source>
        <dbReference type="PROSITE" id="PS50929"/>
    </source>
</evidence>
<proteinExistence type="inferred from homology"/>
<evidence type="ECO:0000256" key="6">
    <source>
        <dbReference type="ARBA" id="ARBA00022741"/>
    </source>
</evidence>
<dbReference type="GO" id="GO:0005524">
    <property type="term" value="F:ATP binding"/>
    <property type="evidence" value="ECO:0007669"/>
    <property type="project" value="UniProtKB-KW"/>
</dbReference>
<feature type="transmembrane region" description="Helical" evidence="12">
    <location>
        <begin position="103"/>
        <end position="129"/>
    </location>
</feature>
<name>A0A815WFB7_ADIRI</name>
<dbReference type="InterPro" id="IPR017871">
    <property type="entry name" value="ABC_transporter-like_CS"/>
</dbReference>
<feature type="transmembrane region" description="Helical" evidence="12">
    <location>
        <begin position="183"/>
        <end position="203"/>
    </location>
</feature>
<dbReference type="Pfam" id="PF00005">
    <property type="entry name" value="ABC_tran"/>
    <property type="match status" value="1"/>
</dbReference>
<dbReference type="Gene3D" id="1.20.1560.10">
    <property type="entry name" value="ABC transporter type 1, transmembrane domain"/>
    <property type="match status" value="1"/>
</dbReference>
<dbReference type="CDD" id="cd03249">
    <property type="entry name" value="ABC_MTABC3_MDL1_MDL2"/>
    <property type="match status" value="1"/>
</dbReference>
<evidence type="ECO:0000256" key="8">
    <source>
        <dbReference type="ARBA" id="ARBA00022967"/>
    </source>
</evidence>
<dbReference type="GO" id="GO:0005743">
    <property type="term" value="C:mitochondrial inner membrane"/>
    <property type="evidence" value="ECO:0007669"/>
    <property type="project" value="TreeGrafter"/>
</dbReference>
<dbReference type="OrthoDB" id="6500128at2759"/>
<evidence type="ECO:0000313" key="16">
    <source>
        <dbReference type="Proteomes" id="UP000663852"/>
    </source>
</evidence>
<keyword evidence="5" id="KW-0677">Repeat</keyword>
<evidence type="ECO:0000256" key="4">
    <source>
        <dbReference type="ARBA" id="ARBA00022692"/>
    </source>
</evidence>
<dbReference type="GO" id="GO:0016887">
    <property type="term" value="F:ATP hydrolysis activity"/>
    <property type="evidence" value="ECO:0007669"/>
    <property type="project" value="InterPro"/>
</dbReference>
<dbReference type="Pfam" id="PF00664">
    <property type="entry name" value="ABC_membrane"/>
    <property type="match status" value="1"/>
</dbReference>
<sequence>MSTRKKLIKLYFNLACCIAQRSRASSQVELVTTEKEIYQTSSTRKNIFRRLLAMNSPEWITMLIGCIACVLNGLSQSVFPILLTKIVTAFKNCGYADTSYRVLMASSYFLLLGVIVMLLFLAQYVAFAISGSKLVQRIRSKAFSCLLRQEVDYFDRPENSSTAICVRLSSNAAALQDMTGTRLGVVCEALSLLIFGLIFGLIFNWKLTVIAFIPFLLLGIFICVSIKIMKTLKEESDTYYSRASSLAMETINNMRTVKQFSAENEILRQYTDLIQQIPKVSWRSDLINAISLSASWDLDSFIVVLLSYCSLALVKSNQLPMENIITVFAFITFTTQSIKLIAILSYRIGSSITAANIFFDLFDRTPSIDNTSTQGQELARFHGNIDYDKVKFAYPTRSTSVILNKLQINIKSGQRVALVGTSGCGKSTIVQLLERFYDTTQGQLLLDGVDIRQLNIKWLRSRLGLISQEPVLFDLTIAENITYALDNISMEEIIKAAKKANIHNFIQQLPQGYETRVGVKGSFLSGGEKQRIAIARVLLRQPKVLLLDEATSALDSHNEQIVQHTLDQAQAEDLSRTSIIIAHRLSTICSCDVIYVLDEGRVVENGTHAELLQQRGIYYKLFFAQNN</sequence>
<evidence type="ECO:0000259" key="13">
    <source>
        <dbReference type="PROSITE" id="PS50893"/>
    </source>
</evidence>
<keyword evidence="7" id="KW-0067">ATP-binding</keyword>
<dbReference type="PROSITE" id="PS50929">
    <property type="entry name" value="ABC_TM1F"/>
    <property type="match status" value="1"/>
</dbReference>
<evidence type="ECO:0000256" key="7">
    <source>
        <dbReference type="ARBA" id="ARBA00022840"/>
    </source>
</evidence>
<protein>
    <submittedName>
        <fullName evidence="15">Uncharacterized protein</fullName>
    </submittedName>
</protein>
<dbReference type="PANTHER" id="PTHR43394:SF18">
    <property type="entry name" value="ABC TRANSPORTER B FAMILY MEMBER 11-LIKE"/>
    <property type="match status" value="1"/>
</dbReference>
<dbReference type="SUPFAM" id="SSF90123">
    <property type="entry name" value="ABC transporter transmembrane region"/>
    <property type="match status" value="1"/>
</dbReference>
<dbReference type="SMART" id="SM00382">
    <property type="entry name" value="AAA"/>
    <property type="match status" value="1"/>
</dbReference>
<dbReference type="EMBL" id="CAJNOJ010001117">
    <property type="protein sequence ID" value="CAF1543236.1"/>
    <property type="molecule type" value="Genomic_DNA"/>
</dbReference>
<dbReference type="InterPro" id="IPR003593">
    <property type="entry name" value="AAA+_ATPase"/>
</dbReference>
<dbReference type="FunFam" id="3.40.50.300:FF:000479">
    <property type="entry name" value="Multidrug resistance protein 1A"/>
    <property type="match status" value="1"/>
</dbReference>
<organism evidence="15 16">
    <name type="scientific">Adineta ricciae</name>
    <name type="common">Rotifer</name>
    <dbReference type="NCBI Taxonomy" id="249248"/>
    <lineage>
        <taxon>Eukaryota</taxon>
        <taxon>Metazoa</taxon>
        <taxon>Spiralia</taxon>
        <taxon>Gnathifera</taxon>
        <taxon>Rotifera</taxon>
        <taxon>Eurotatoria</taxon>
        <taxon>Bdelloidea</taxon>
        <taxon>Adinetida</taxon>
        <taxon>Adinetidae</taxon>
        <taxon>Adineta</taxon>
    </lineage>
</organism>
<dbReference type="InterPro" id="IPR039421">
    <property type="entry name" value="Type_1_exporter"/>
</dbReference>
<evidence type="ECO:0000256" key="11">
    <source>
        <dbReference type="ARBA" id="ARBA00023180"/>
    </source>
</evidence>
<gene>
    <name evidence="15" type="ORF">EDS130_LOCUS45475</name>
</gene>
<dbReference type="InterPro" id="IPR027417">
    <property type="entry name" value="P-loop_NTPase"/>
</dbReference>
<keyword evidence="11" id="KW-0325">Glycoprotein</keyword>
<dbReference type="CDD" id="cd18578">
    <property type="entry name" value="ABC_6TM_Pgp_ABCB1_D2_like"/>
    <property type="match status" value="1"/>
</dbReference>
<evidence type="ECO:0000313" key="15">
    <source>
        <dbReference type="EMBL" id="CAF1543236.1"/>
    </source>
</evidence>
<evidence type="ECO:0000256" key="9">
    <source>
        <dbReference type="ARBA" id="ARBA00022989"/>
    </source>
</evidence>
<keyword evidence="10 12" id="KW-0472">Membrane</keyword>
<comment type="caution">
    <text evidence="15">The sequence shown here is derived from an EMBL/GenBank/DDBJ whole genome shotgun (WGS) entry which is preliminary data.</text>
</comment>
<dbReference type="InterPro" id="IPR011527">
    <property type="entry name" value="ABC1_TM_dom"/>
</dbReference>
<feature type="transmembrane region" description="Helical" evidence="12">
    <location>
        <begin position="286"/>
        <end position="313"/>
    </location>
</feature>
<dbReference type="InterPro" id="IPR003439">
    <property type="entry name" value="ABC_transporter-like_ATP-bd"/>
</dbReference>
<dbReference type="GO" id="GO:0090374">
    <property type="term" value="P:oligopeptide export from mitochondrion"/>
    <property type="evidence" value="ECO:0007669"/>
    <property type="project" value="TreeGrafter"/>
</dbReference>
<feature type="transmembrane region" description="Helical" evidence="12">
    <location>
        <begin position="325"/>
        <end position="346"/>
    </location>
</feature>
<dbReference type="PROSITE" id="PS00211">
    <property type="entry name" value="ABC_TRANSPORTER_1"/>
    <property type="match status" value="1"/>
</dbReference>
<dbReference type="GO" id="GO:0015421">
    <property type="term" value="F:ABC-type oligopeptide transporter activity"/>
    <property type="evidence" value="ECO:0007669"/>
    <property type="project" value="TreeGrafter"/>
</dbReference>
<dbReference type="PANTHER" id="PTHR43394">
    <property type="entry name" value="ATP-DEPENDENT PERMEASE MDL1, MITOCHONDRIAL"/>
    <property type="match status" value="1"/>
</dbReference>
<dbReference type="InterPro" id="IPR036640">
    <property type="entry name" value="ABC1_TM_sf"/>
</dbReference>
<evidence type="ECO:0000256" key="12">
    <source>
        <dbReference type="SAM" id="Phobius"/>
    </source>
</evidence>
<dbReference type="AlphaFoldDB" id="A0A815WFB7"/>
<feature type="domain" description="ABC transmembrane type-1" evidence="14">
    <location>
        <begin position="63"/>
        <end position="350"/>
    </location>
</feature>
<comment type="similarity">
    <text evidence="2">Belongs to the ABC transporter superfamily. ABCB family. Multidrug resistance exporter (TC 3.A.1.201) subfamily.</text>
</comment>
<dbReference type="Proteomes" id="UP000663852">
    <property type="component" value="Unassembled WGS sequence"/>
</dbReference>
<evidence type="ECO:0000256" key="2">
    <source>
        <dbReference type="ARBA" id="ARBA00007577"/>
    </source>
</evidence>
<evidence type="ECO:0000256" key="1">
    <source>
        <dbReference type="ARBA" id="ARBA00004141"/>
    </source>
</evidence>